<evidence type="ECO:0000256" key="1">
    <source>
        <dbReference type="ARBA" id="ARBA00022679"/>
    </source>
</evidence>
<dbReference type="InterPro" id="IPR023098">
    <property type="entry name" value="SerK/SbnI_C"/>
</dbReference>
<dbReference type="Gene3D" id="3.90.1530.10">
    <property type="entry name" value="Conserved hypothetical protein from pyrococcus furiosus pfu- 392566-001, ParB domain"/>
    <property type="match status" value="1"/>
</dbReference>
<dbReference type="GO" id="GO:0005524">
    <property type="term" value="F:ATP binding"/>
    <property type="evidence" value="ECO:0007669"/>
    <property type="project" value="UniProtKB-KW"/>
</dbReference>
<dbReference type="InterPro" id="IPR036086">
    <property type="entry name" value="ParB/Sulfiredoxin_sf"/>
</dbReference>
<evidence type="ECO:0000313" key="7">
    <source>
        <dbReference type="Proteomes" id="UP000248410"/>
    </source>
</evidence>
<evidence type="ECO:0000313" key="6">
    <source>
        <dbReference type="EMBL" id="AWR97089.1"/>
    </source>
</evidence>
<evidence type="ECO:0000256" key="2">
    <source>
        <dbReference type="ARBA" id="ARBA00022741"/>
    </source>
</evidence>
<dbReference type="AlphaFoldDB" id="A0A2U9ILZ5"/>
<dbReference type="CDD" id="cd16400">
    <property type="entry name" value="ParB_Srx_like_nuclease"/>
    <property type="match status" value="1"/>
</dbReference>
<gene>
    <name evidence="6" type="ORF">DFR86_05605</name>
</gene>
<dbReference type="SUPFAM" id="SSF110849">
    <property type="entry name" value="ParB/Sulfiredoxin"/>
    <property type="match status" value="1"/>
</dbReference>
<dbReference type="Gene3D" id="3.30.1760.10">
    <property type="entry name" value="Conserved hypothetical protein from pyrococcus furiosus pfu- 392566-001, domain 2"/>
    <property type="match status" value="1"/>
</dbReference>
<dbReference type="SMART" id="SM00470">
    <property type="entry name" value="ParB"/>
    <property type="match status" value="1"/>
</dbReference>
<evidence type="ECO:0000259" key="5">
    <source>
        <dbReference type="SMART" id="SM00470"/>
    </source>
</evidence>
<protein>
    <submittedName>
        <fullName evidence="6">Chromosome partitioning protein ParB</fullName>
    </submittedName>
</protein>
<dbReference type="OrthoDB" id="89900at2157"/>
<reference evidence="6 7" key="1">
    <citation type="submission" date="2018-05" db="EMBL/GenBank/DDBJ databases">
        <title>Complete Genome Sequences of Extremely Thermoacidophilic, Metal-Mobilizing Type-Strain Members of the Archaeal Family Sulfolobaceae: Acidianus brierleyi DSM-1651T, Acidianus sulfidivorans DSM-18786T, Metallosphaera hakonensis DSM-7519T, and Metallosphaera prunae DSM-10039T.</title>
        <authorList>
            <person name="Counts J.A."/>
            <person name="Kelly R.M."/>
        </authorList>
    </citation>
    <scope>NUCLEOTIDE SEQUENCE [LARGE SCALE GENOMIC DNA]</scope>
    <source>
        <strain evidence="6 7">JP7</strain>
    </source>
</reference>
<keyword evidence="7" id="KW-1185">Reference proteome</keyword>
<dbReference type="EMBL" id="CP029288">
    <property type="protein sequence ID" value="AWR97089.1"/>
    <property type="molecule type" value="Genomic_DNA"/>
</dbReference>
<dbReference type="GeneID" id="36837424"/>
<keyword evidence="4" id="KW-0067">ATP-binding</keyword>
<dbReference type="Pfam" id="PF02195">
    <property type="entry name" value="ParB_N"/>
    <property type="match status" value="1"/>
</dbReference>
<evidence type="ECO:0000256" key="3">
    <source>
        <dbReference type="ARBA" id="ARBA00022777"/>
    </source>
</evidence>
<sequence length="190" mass="22188">MLEYINPSKLVAHEDIELENLNKIISCIRKYKAIKPVIVDENTLVILDGHHRTKAAINLGIKKIPVYLVNYFDNRIKVNSFALNIDNINLAKYFIKDSPDGKFCINLISRNVCADSLYSLYWKINSIQSYLKYIGFNIRKTQNDGIILPRLEKDYVIDIARKGLRFPPRTTRHTYEFIIPQNRILVNEFL</sequence>
<organism evidence="6 7">
    <name type="scientific">Acidianus sulfidivorans JP7</name>
    <dbReference type="NCBI Taxonomy" id="619593"/>
    <lineage>
        <taxon>Archaea</taxon>
        <taxon>Thermoproteota</taxon>
        <taxon>Thermoprotei</taxon>
        <taxon>Sulfolobales</taxon>
        <taxon>Sulfolobaceae</taxon>
        <taxon>Acidianus</taxon>
    </lineage>
</organism>
<keyword evidence="1" id="KW-0808">Transferase</keyword>
<dbReference type="GO" id="GO:0016301">
    <property type="term" value="F:kinase activity"/>
    <property type="evidence" value="ECO:0007669"/>
    <property type="project" value="UniProtKB-KW"/>
</dbReference>
<keyword evidence="2" id="KW-0547">Nucleotide-binding</keyword>
<name>A0A2U9ILZ5_9CREN</name>
<proteinExistence type="predicted"/>
<keyword evidence="3" id="KW-0418">Kinase</keyword>
<dbReference type="Proteomes" id="UP000248410">
    <property type="component" value="Chromosome"/>
</dbReference>
<dbReference type="KEGG" id="asul:DFR86_05605"/>
<accession>A0A2U9ILZ5</accession>
<dbReference type="InterPro" id="IPR003115">
    <property type="entry name" value="ParB_N"/>
</dbReference>
<dbReference type="RefSeq" id="WP_110379979.1">
    <property type="nucleotide sequence ID" value="NZ_CP029288.2"/>
</dbReference>
<evidence type="ECO:0000256" key="4">
    <source>
        <dbReference type="ARBA" id="ARBA00022840"/>
    </source>
</evidence>
<feature type="domain" description="ParB-like N-terminal" evidence="5">
    <location>
        <begin position="3"/>
        <end position="85"/>
    </location>
</feature>